<keyword evidence="2" id="KW-1185">Reference proteome</keyword>
<dbReference type="Proteomes" id="UP001595478">
    <property type="component" value="Unassembled WGS sequence"/>
</dbReference>
<sequence>MTHQKTVIFIGYIWPEPNTTAAGQNILSYITSMQENQWLVHFWCAAEKSPHSIDLQNLGINVQQIKLNDDGFDELIEAVKPDVVIFDRYLSEEQFAWRVAKVCPNSLRVLDCEDLHFLRYGREVLFKQSENARLKHSKCSLNKQQLSKITYPLSRDIFADTALAHLHTPQFYRELASIIRCDLALTLSSFEADVLNQQYGLRQNIVHIPFIRERPTTRPFSFAERNNLITIGNLKHQPNVQAVEHLAVDIMPQVRKRIPSIQLHVYGEYAPPRIVQLHKPDKGVFIKGYSEHHIDDISRARLLLAPLQFGAGVKGKLLDAMACSTPSVTTALGAEGIDLAEWPGAIAADSDVLVQEIVRLYSEQSQWEHASSLSTTQDIQHFQPSINKQKFLQTIDEYLNNLDARRMQNYLQGMTMQQGLQASKYMSQWIIAKNKLKPEG</sequence>
<accession>A0ABV7FQD0</accession>
<evidence type="ECO:0000313" key="1">
    <source>
        <dbReference type="EMBL" id="MFC3121636.1"/>
    </source>
</evidence>
<dbReference type="SUPFAM" id="SSF53756">
    <property type="entry name" value="UDP-Glycosyltransferase/glycogen phosphorylase"/>
    <property type="match status" value="1"/>
</dbReference>
<evidence type="ECO:0000313" key="2">
    <source>
        <dbReference type="Proteomes" id="UP001595478"/>
    </source>
</evidence>
<dbReference type="EMBL" id="JBHRSW010000014">
    <property type="protein sequence ID" value="MFC3121636.1"/>
    <property type="molecule type" value="Genomic_DNA"/>
</dbReference>
<proteinExistence type="predicted"/>
<protein>
    <submittedName>
        <fullName evidence="1">Glycosyltransferase family 4 protein</fullName>
    </submittedName>
</protein>
<name>A0ABV7FQD0_9ALTE</name>
<organism evidence="1 2">
    <name type="scientific">Agaribacter flavus</name>
    <dbReference type="NCBI Taxonomy" id="1902781"/>
    <lineage>
        <taxon>Bacteria</taxon>
        <taxon>Pseudomonadati</taxon>
        <taxon>Pseudomonadota</taxon>
        <taxon>Gammaproteobacteria</taxon>
        <taxon>Alteromonadales</taxon>
        <taxon>Alteromonadaceae</taxon>
        <taxon>Agaribacter</taxon>
    </lineage>
</organism>
<comment type="caution">
    <text evidence="1">The sequence shown here is derived from an EMBL/GenBank/DDBJ whole genome shotgun (WGS) entry which is preliminary data.</text>
</comment>
<dbReference type="RefSeq" id="WP_376919772.1">
    <property type="nucleotide sequence ID" value="NZ_JBHRSW010000014.1"/>
</dbReference>
<reference evidence="2" key="1">
    <citation type="journal article" date="2019" name="Int. J. Syst. Evol. Microbiol.">
        <title>The Global Catalogue of Microorganisms (GCM) 10K type strain sequencing project: providing services to taxonomists for standard genome sequencing and annotation.</title>
        <authorList>
            <consortium name="The Broad Institute Genomics Platform"/>
            <consortium name="The Broad Institute Genome Sequencing Center for Infectious Disease"/>
            <person name="Wu L."/>
            <person name="Ma J."/>
        </authorList>
    </citation>
    <scope>NUCLEOTIDE SEQUENCE [LARGE SCALE GENOMIC DNA]</scope>
    <source>
        <strain evidence="2">KCTC 52473</strain>
    </source>
</reference>
<dbReference type="Gene3D" id="3.40.50.2000">
    <property type="entry name" value="Glycogen Phosphorylase B"/>
    <property type="match status" value="1"/>
</dbReference>
<dbReference type="Pfam" id="PF13692">
    <property type="entry name" value="Glyco_trans_1_4"/>
    <property type="match status" value="1"/>
</dbReference>
<gene>
    <name evidence="1" type="ORF">ACFOHL_08370</name>
</gene>